<organism evidence="2 3">
    <name type="scientific">Plenodomus tracheiphilus IPT5</name>
    <dbReference type="NCBI Taxonomy" id="1408161"/>
    <lineage>
        <taxon>Eukaryota</taxon>
        <taxon>Fungi</taxon>
        <taxon>Dikarya</taxon>
        <taxon>Ascomycota</taxon>
        <taxon>Pezizomycotina</taxon>
        <taxon>Dothideomycetes</taxon>
        <taxon>Pleosporomycetidae</taxon>
        <taxon>Pleosporales</taxon>
        <taxon>Pleosporineae</taxon>
        <taxon>Leptosphaeriaceae</taxon>
        <taxon>Plenodomus</taxon>
    </lineage>
</organism>
<dbReference type="Gene3D" id="3.40.50.1820">
    <property type="entry name" value="alpha/beta hydrolase"/>
    <property type="match status" value="1"/>
</dbReference>
<dbReference type="PANTHER" id="PTHR43689:SF8">
    <property type="entry name" value="ALPHA_BETA-HYDROLASES SUPERFAMILY PROTEIN"/>
    <property type="match status" value="1"/>
</dbReference>
<accession>A0A6A7BA61</accession>
<name>A0A6A7BA61_9PLEO</name>
<evidence type="ECO:0000313" key="2">
    <source>
        <dbReference type="EMBL" id="KAF2852112.1"/>
    </source>
</evidence>
<dbReference type="AlphaFoldDB" id="A0A6A7BA61"/>
<gene>
    <name evidence="2" type="ORF">T440DRAFT_447726</name>
</gene>
<evidence type="ECO:0000313" key="3">
    <source>
        <dbReference type="Proteomes" id="UP000799423"/>
    </source>
</evidence>
<dbReference type="PANTHER" id="PTHR43689">
    <property type="entry name" value="HYDROLASE"/>
    <property type="match status" value="1"/>
</dbReference>
<proteinExistence type="predicted"/>
<evidence type="ECO:0000259" key="1">
    <source>
        <dbReference type="Pfam" id="PF12697"/>
    </source>
</evidence>
<dbReference type="InterPro" id="IPR029058">
    <property type="entry name" value="AB_hydrolase_fold"/>
</dbReference>
<dbReference type="EMBL" id="MU006300">
    <property type="protein sequence ID" value="KAF2852112.1"/>
    <property type="molecule type" value="Genomic_DNA"/>
</dbReference>
<sequence>MSVHESQSPQVSLSHTFHHKTSSHSFSIVWTALGNPQNPPLIFIHGTPWSSLVWIPLAKALSRKFHVYLFDNPGFGQSPLENIIDATWTPKDEVTRLDANLARQSEVYAKLFKSWEPSWSGQLPHVIAHDHGGLMSLRANLLHGCQYASLCLIDVVAIGPFGQTLFKSIAKAPQYFLDLPDMAFEGILESYIRQAAFTKISQGTMDMLKEPWLRKGGKEGFVRQLCQANSRSTEEVEGRYGEVGNTMPVKIIWGKQDSWIGVESAWRLGDELGVKEVVEIERAGHLIMYDAPQELGAEIGVWLGPMGR</sequence>
<dbReference type="Pfam" id="PF12697">
    <property type="entry name" value="Abhydrolase_6"/>
    <property type="match status" value="1"/>
</dbReference>
<dbReference type="Proteomes" id="UP000799423">
    <property type="component" value="Unassembled WGS sequence"/>
</dbReference>
<protein>
    <submittedName>
        <fullName evidence="2">Alpha/beta-hydrolase</fullName>
    </submittedName>
</protein>
<feature type="domain" description="AB hydrolase-1" evidence="1">
    <location>
        <begin position="41"/>
        <end position="295"/>
    </location>
</feature>
<dbReference type="InterPro" id="IPR000073">
    <property type="entry name" value="AB_hydrolase_1"/>
</dbReference>
<dbReference type="SUPFAM" id="SSF53474">
    <property type="entry name" value="alpha/beta-Hydrolases"/>
    <property type="match status" value="1"/>
</dbReference>
<reference evidence="2" key="1">
    <citation type="submission" date="2020-01" db="EMBL/GenBank/DDBJ databases">
        <authorList>
            <consortium name="DOE Joint Genome Institute"/>
            <person name="Haridas S."/>
            <person name="Albert R."/>
            <person name="Binder M."/>
            <person name="Bloem J."/>
            <person name="Labutti K."/>
            <person name="Salamov A."/>
            <person name="Andreopoulos B."/>
            <person name="Baker S.E."/>
            <person name="Barry K."/>
            <person name="Bills G."/>
            <person name="Bluhm B.H."/>
            <person name="Cannon C."/>
            <person name="Castanera R."/>
            <person name="Culley D.E."/>
            <person name="Daum C."/>
            <person name="Ezra D."/>
            <person name="Gonzalez J.B."/>
            <person name="Henrissat B."/>
            <person name="Kuo A."/>
            <person name="Liang C."/>
            <person name="Lipzen A."/>
            <person name="Lutzoni F."/>
            <person name="Magnuson J."/>
            <person name="Mondo S."/>
            <person name="Nolan M."/>
            <person name="Ohm R."/>
            <person name="Pangilinan J."/>
            <person name="Park H.-J."/>
            <person name="Ramirez L."/>
            <person name="Alfaro M."/>
            <person name="Sun H."/>
            <person name="Tritt A."/>
            <person name="Yoshinaga Y."/>
            <person name="Zwiers L.-H."/>
            <person name="Turgeon B.G."/>
            <person name="Goodwin S.B."/>
            <person name="Spatafora J.W."/>
            <person name="Crous P.W."/>
            <person name="Grigoriev I.V."/>
        </authorList>
    </citation>
    <scope>NUCLEOTIDE SEQUENCE</scope>
    <source>
        <strain evidence="2">IPT5</strain>
    </source>
</reference>
<keyword evidence="3" id="KW-1185">Reference proteome</keyword>
<dbReference type="OrthoDB" id="6431331at2759"/>